<feature type="transmembrane region" description="Helical" evidence="1">
    <location>
        <begin position="40"/>
        <end position="59"/>
    </location>
</feature>
<accession>A0ABV8IMQ4</accession>
<dbReference type="Proteomes" id="UP001595867">
    <property type="component" value="Unassembled WGS sequence"/>
</dbReference>
<organism evidence="2 3">
    <name type="scientific">Actinoplanes subglobosus</name>
    <dbReference type="NCBI Taxonomy" id="1547892"/>
    <lineage>
        <taxon>Bacteria</taxon>
        <taxon>Bacillati</taxon>
        <taxon>Actinomycetota</taxon>
        <taxon>Actinomycetes</taxon>
        <taxon>Micromonosporales</taxon>
        <taxon>Micromonosporaceae</taxon>
        <taxon>Actinoplanes</taxon>
    </lineage>
</organism>
<evidence type="ECO:0000313" key="2">
    <source>
        <dbReference type="EMBL" id="MFC4065165.1"/>
    </source>
</evidence>
<evidence type="ECO:0000313" key="3">
    <source>
        <dbReference type="Proteomes" id="UP001595867"/>
    </source>
</evidence>
<proteinExistence type="predicted"/>
<gene>
    <name evidence="2" type="ORF">ACFO0C_09490</name>
</gene>
<keyword evidence="1" id="KW-1133">Transmembrane helix</keyword>
<name>A0ABV8IMQ4_9ACTN</name>
<feature type="transmembrane region" description="Helical" evidence="1">
    <location>
        <begin position="103"/>
        <end position="123"/>
    </location>
</feature>
<keyword evidence="1" id="KW-0472">Membrane</keyword>
<evidence type="ECO:0000256" key="1">
    <source>
        <dbReference type="SAM" id="Phobius"/>
    </source>
</evidence>
<dbReference type="RefSeq" id="WP_378066197.1">
    <property type="nucleotide sequence ID" value="NZ_JBHSBL010000007.1"/>
</dbReference>
<protein>
    <submittedName>
        <fullName evidence="2">Uncharacterized protein</fullName>
    </submittedName>
</protein>
<comment type="caution">
    <text evidence="2">The sequence shown here is derived from an EMBL/GenBank/DDBJ whole genome shotgun (WGS) entry which is preliminary data.</text>
</comment>
<feature type="transmembrane region" description="Helical" evidence="1">
    <location>
        <begin position="80"/>
        <end position="97"/>
    </location>
</feature>
<keyword evidence="3" id="KW-1185">Reference proteome</keyword>
<dbReference type="EMBL" id="JBHSBL010000007">
    <property type="protein sequence ID" value="MFC4065165.1"/>
    <property type="molecule type" value="Genomic_DNA"/>
</dbReference>
<keyword evidence="1" id="KW-0812">Transmembrane</keyword>
<sequence>MSRTSWLLVSGVTLIVVCLTLGLAVPLVSTSYEPTVMVLVWIPSLLAAGVIGTAGRFVLVAVLRERRSTATGALLRQARTLTLVGAGITALILAIAIGMGTGVASIVLLVWSLAAGVAVSASLNRAAVS</sequence>
<reference evidence="3" key="1">
    <citation type="journal article" date="2019" name="Int. J. Syst. Evol. Microbiol.">
        <title>The Global Catalogue of Microorganisms (GCM) 10K type strain sequencing project: providing services to taxonomists for standard genome sequencing and annotation.</title>
        <authorList>
            <consortium name="The Broad Institute Genomics Platform"/>
            <consortium name="The Broad Institute Genome Sequencing Center for Infectious Disease"/>
            <person name="Wu L."/>
            <person name="Ma J."/>
        </authorList>
    </citation>
    <scope>NUCLEOTIDE SEQUENCE [LARGE SCALE GENOMIC DNA]</scope>
    <source>
        <strain evidence="3">TBRC 5832</strain>
    </source>
</reference>